<gene>
    <name evidence="6" type="ORF">EHO60_06065</name>
</gene>
<evidence type="ECO:0000256" key="3">
    <source>
        <dbReference type="ARBA" id="ARBA00023163"/>
    </source>
</evidence>
<dbReference type="AlphaFoldDB" id="A0A4R9GHL2"/>
<dbReference type="EMBL" id="RQET01000004">
    <property type="protein sequence ID" value="TGK11851.1"/>
    <property type="molecule type" value="Genomic_DNA"/>
</dbReference>
<dbReference type="InterPro" id="IPR009057">
    <property type="entry name" value="Homeodomain-like_sf"/>
</dbReference>
<dbReference type="InterPro" id="IPR018062">
    <property type="entry name" value="HTH_AraC-typ_CS"/>
</dbReference>
<feature type="transmembrane region" description="Helical" evidence="4">
    <location>
        <begin position="299"/>
        <end position="316"/>
    </location>
</feature>
<feature type="transmembrane region" description="Helical" evidence="4">
    <location>
        <begin position="174"/>
        <end position="195"/>
    </location>
</feature>
<sequence length="529" mass="61642">MLAFILLCGDSLFSESLRLKDSIHSKNITSDLEFLESDWGDFSPLSNVDLFDWKKIGFSSLNFSFSDKSYWFRFRVHFREGERQDLFLVLRWRAQDRAELYLPGRRDAIQTVGDRIPRSDWPVQNFPYPSFRLQGHPGEEKEFLLRLESTSMMSFPMELMDDAGLRSDLTFETFLFSSSACLYILMIFAAVLYYKTTGLQEFILYAGYIFCMGLSYDVNFGNIYEFFDSGSSHWSEKKNYFFFGVTTILFFQFIRKFLETKRSMLCLNAVLRGGIFASLASLPMVFFDSYLHVLSKITAFLYAFAMPMILFAGIYLQRTGNRKLRLFLFSWTVYMLLGYTSIFYYLGFVGYTFFTVYALPILLPLDLIVLFYNVIQKSSKKLEERRKSYLSPNPFGKKRKYTKSKLSGVDVDRSLASLLKLMDSEKPYLEENLQLQNVADRLGLNQHQLSELMNSKLGMNFASYVNSKRIEEVKRILESGSERNILNIAFTVGFGSKTSFNVEFKKATGLTPKQYKELFFRRKKLSNKK</sequence>
<evidence type="ECO:0000256" key="1">
    <source>
        <dbReference type="ARBA" id="ARBA00023015"/>
    </source>
</evidence>
<dbReference type="RefSeq" id="WP_135767254.1">
    <property type="nucleotide sequence ID" value="NZ_RQET01000004.1"/>
</dbReference>
<dbReference type="Proteomes" id="UP000298458">
    <property type="component" value="Unassembled WGS sequence"/>
</dbReference>
<dbReference type="PANTHER" id="PTHR43280">
    <property type="entry name" value="ARAC-FAMILY TRANSCRIPTIONAL REGULATOR"/>
    <property type="match status" value="1"/>
</dbReference>
<keyword evidence="4" id="KW-0812">Transmembrane</keyword>
<dbReference type="SUPFAM" id="SSF46689">
    <property type="entry name" value="Homeodomain-like"/>
    <property type="match status" value="1"/>
</dbReference>
<evidence type="ECO:0000256" key="4">
    <source>
        <dbReference type="SAM" id="Phobius"/>
    </source>
</evidence>
<evidence type="ECO:0000256" key="2">
    <source>
        <dbReference type="ARBA" id="ARBA00023125"/>
    </source>
</evidence>
<dbReference type="OrthoDB" id="328830at2"/>
<protein>
    <submittedName>
        <fullName evidence="6">Helix-turn-helix domain-containing protein</fullName>
    </submittedName>
</protein>
<dbReference type="Pfam" id="PF07695">
    <property type="entry name" value="7TMR-DISM_7TM"/>
    <property type="match status" value="1"/>
</dbReference>
<feature type="transmembrane region" description="Helical" evidence="4">
    <location>
        <begin position="328"/>
        <end position="348"/>
    </location>
</feature>
<evidence type="ECO:0000313" key="6">
    <source>
        <dbReference type="EMBL" id="TGK11851.1"/>
    </source>
</evidence>
<dbReference type="Gene3D" id="1.10.10.60">
    <property type="entry name" value="Homeodomain-like"/>
    <property type="match status" value="2"/>
</dbReference>
<dbReference type="PROSITE" id="PS01124">
    <property type="entry name" value="HTH_ARAC_FAMILY_2"/>
    <property type="match status" value="1"/>
</dbReference>
<dbReference type="Pfam" id="PF07696">
    <property type="entry name" value="7TMR-DISMED2"/>
    <property type="match status" value="1"/>
</dbReference>
<name>A0A4R9GHL2_9LEPT</name>
<dbReference type="Gene3D" id="2.60.40.2380">
    <property type="match status" value="1"/>
</dbReference>
<dbReference type="Pfam" id="PF12833">
    <property type="entry name" value="HTH_18"/>
    <property type="match status" value="1"/>
</dbReference>
<feature type="transmembrane region" description="Helical" evidence="4">
    <location>
        <begin position="202"/>
        <end position="220"/>
    </location>
</feature>
<organism evidence="6 7">
    <name type="scientific">Leptospira fletcheri</name>
    <dbReference type="NCBI Taxonomy" id="2484981"/>
    <lineage>
        <taxon>Bacteria</taxon>
        <taxon>Pseudomonadati</taxon>
        <taxon>Spirochaetota</taxon>
        <taxon>Spirochaetia</taxon>
        <taxon>Leptospirales</taxon>
        <taxon>Leptospiraceae</taxon>
        <taxon>Leptospira</taxon>
    </lineage>
</organism>
<keyword evidence="3" id="KW-0804">Transcription</keyword>
<feature type="transmembrane region" description="Helical" evidence="4">
    <location>
        <begin position="265"/>
        <end position="287"/>
    </location>
</feature>
<evidence type="ECO:0000259" key="5">
    <source>
        <dbReference type="PROSITE" id="PS01124"/>
    </source>
</evidence>
<proteinExistence type="predicted"/>
<dbReference type="InterPro" id="IPR018060">
    <property type="entry name" value="HTH_AraC"/>
</dbReference>
<feature type="transmembrane region" description="Helical" evidence="4">
    <location>
        <begin position="240"/>
        <end position="258"/>
    </location>
</feature>
<accession>A0A4R9GHL2</accession>
<feature type="domain" description="HTH araC/xylS-type" evidence="5">
    <location>
        <begin position="419"/>
        <end position="518"/>
    </location>
</feature>
<dbReference type="SMART" id="SM00342">
    <property type="entry name" value="HTH_ARAC"/>
    <property type="match status" value="1"/>
</dbReference>
<dbReference type="PROSITE" id="PS00041">
    <property type="entry name" value="HTH_ARAC_FAMILY_1"/>
    <property type="match status" value="1"/>
</dbReference>
<dbReference type="InterPro" id="IPR011622">
    <property type="entry name" value="7TMR_DISM_rcpt_extracell_dom2"/>
</dbReference>
<dbReference type="GO" id="GO:0043565">
    <property type="term" value="F:sequence-specific DNA binding"/>
    <property type="evidence" value="ECO:0007669"/>
    <property type="project" value="InterPro"/>
</dbReference>
<keyword evidence="4" id="KW-0472">Membrane</keyword>
<keyword evidence="1" id="KW-0805">Transcription regulation</keyword>
<reference evidence="6" key="1">
    <citation type="journal article" date="2019" name="PLoS Negl. Trop. Dis.">
        <title>Revisiting the worldwide diversity of Leptospira species in the environment.</title>
        <authorList>
            <person name="Vincent A.T."/>
            <person name="Schiettekatte O."/>
            <person name="Bourhy P."/>
            <person name="Veyrier F.J."/>
            <person name="Picardeau M."/>
        </authorList>
    </citation>
    <scope>NUCLEOTIDE SEQUENCE [LARGE SCALE GENOMIC DNA]</scope>
    <source>
        <strain evidence="6">SSW15</strain>
    </source>
</reference>
<dbReference type="PANTHER" id="PTHR43280:SF29">
    <property type="entry name" value="ARAC-FAMILY TRANSCRIPTIONAL REGULATOR"/>
    <property type="match status" value="1"/>
</dbReference>
<keyword evidence="2" id="KW-0238">DNA-binding</keyword>
<dbReference type="GO" id="GO:0003700">
    <property type="term" value="F:DNA-binding transcription factor activity"/>
    <property type="evidence" value="ECO:0007669"/>
    <property type="project" value="InterPro"/>
</dbReference>
<comment type="caution">
    <text evidence="6">The sequence shown here is derived from an EMBL/GenBank/DDBJ whole genome shotgun (WGS) entry which is preliminary data.</text>
</comment>
<feature type="transmembrane region" description="Helical" evidence="4">
    <location>
        <begin position="354"/>
        <end position="375"/>
    </location>
</feature>
<keyword evidence="7" id="KW-1185">Reference proteome</keyword>
<dbReference type="InterPro" id="IPR011623">
    <property type="entry name" value="7TMR_DISM_rcpt_extracell_dom1"/>
</dbReference>
<keyword evidence="4" id="KW-1133">Transmembrane helix</keyword>
<evidence type="ECO:0000313" key="7">
    <source>
        <dbReference type="Proteomes" id="UP000298458"/>
    </source>
</evidence>